<sequence>MNACIIGAGISGLTAAWTLLEQVPQEFRDIHIIEKKNHVGGLVNTRYIGNKFYDFGPHIFHSHDELILSLMKQELKERGFYDIKTIAKSYWNKKFYDYPLSVDSILNLPKELQRKVLIELYKLCPNNKHEATNFSEFVRGLVGDTLYKIFFEKYTKKLWGISPTQIPSEWAPKRISFRVNDKTFFGVNEWEVYHKNGIKEITNFLFEKIQRHKNKVRLLFNSEVLSITNTGGAYKLRVLNKNTNEIVRLDCDILISSMPLDELLLKLGAKPKPLIFRSSIVVFLELNREFPILPANWIYLNEENYPFTRIFEQPSLLNKYHGNTWITIEYHINKDSKMWKMANPEIVNRTTQFLESLGLVSQEDIINWDVWKEAYTYPVLTFETLENLKYNTKLINNFKNVITVGRLGKFRYMNMDETISDTIRTIKNKIIRGA</sequence>
<dbReference type="GO" id="GO:0008767">
    <property type="term" value="F:UDP-galactopyranose mutase activity"/>
    <property type="evidence" value="ECO:0007669"/>
    <property type="project" value="TreeGrafter"/>
</dbReference>
<dbReference type="GeneID" id="33328952"/>
<reference evidence="2 3" key="1">
    <citation type="submission" date="2016-04" db="EMBL/GenBank/DDBJ databases">
        <title>Complete genome sequence of Thermococcus radiotolerans type strain EJ2.</title>
        <authorList>
            <person name="Oger P.M."/>
        </authorList>
    </citation>
    <scope>NUCLEOTIDE SEQUENCE [LARGE SCALE GENOMIC DNA]</scope>
    <source>
        <strain evidence="2 3">EJ2</strain>
    </source>
</reference>
<gene>
    <name evidence="2" type="ORF">A3L10_08845</name>
</gene>
<dbReference type="SUPFAM" id="SSF51971">
    <property type="entry name" value="Nucleotide-binding domain"/>
    <property type="match status" value="1"/>
</dbReference>
<dbReference type="Gene3D" id="3.50.50.60">
    <property type="entry name" value="FAD/NAD(P)-binding domain"/>
    <property type="match status" value="1"/>
</dbReference>
<accession>A0A2Z2NBQ5</accession>
<dbReference type="EMBL" id="CP015106">
    <property type="protein sequence ID" value="ASJ15229.1"/>
    <property type="molecule type" value="Genomic_DNA"/>
</dbReference>
<evidence type="ECO:0000313" key="2">
    <source>
        <dbReference type="EMBL" id="ASJ15229.1"/>
    </source>
</evidence>
<organism evidence="2 3">
    <name type="scientific">Thermococcus radiotolerans</name>
    <dbReference type="NCBI Taxonomy" id="187880"/>
    <lineage>
        <taxon>Archaea</taxon>
        <taxon>Methanobacteriati</taxon>
        <taxon>Methanobacteriota</taxon>
        <taxon>Thermococci</taxon>
        <taxon>Thermococcales</taxon>
        <taxon>Thermococcaceae</taxon>
        <taxon>Thermococcus</taxon>
    </lineage>
</organism>
<dbReference type="GO" id="GO:0050660">
    <property type="term" value="F:flavin adenine dinucleotide binding"/>
    <property type="evidence" value="ECO:0007669"/>
    <property type="project" value="TreeGrafter"/>
</dbReference>
<proteinExistence type="predicted"/>
<keyword evidence="3" id="KW-1185">Reference proteome</keyword>
<feature type="domain" description="Amine oxidase" evidence="1">
    <location>
        <begin position="10"/>
        <end position="293"/>
    </location>
</feature>
<protein>
    <recommendedName>
        <fullName evidence="1">Amine oxidase domain-containing protein</fullName>
    </recommendedName>
</protein>
<dbReference type="PANTHER" id="PTHR21197">
    <property type="entry name" value="UDP-GALACTOPYRANOSE MUTASE"/>
    <property type="match status" value="1"/>
</dbReference>
<dbReference type="PANTHER" id="PTHR21197:SF0">
    <property type="entry name" value="UDP-GALACTOPYRANOSE MUTASE"/>
    <property type="match status" value="1"/>
</dbReference>
<dbReference type="InterPro" id="IPR002937">
    <property type="entry name" value="Amino_oxidase"/>
</dbReference>
<dbReference type="GO" id="GO:0016491">
    <property type="term" value="F:oxidoreductase activity"/>
    <property type="evidence" value="ECO:0007669"/>
    <property type="project" value="InterPro"/>
</dbReference>
<evidence type="ECO:0000259" key="1">
    <source>
        <dbReference type="Pfam" id="PF01593"/>
    </source>
</evidence>
<dbReference type="AlphaFoldDB" id="A0A2Z2NBQ5"/>
<dbReference type="OrthoDB" id="11867at2157"/>
<dbReference type="Pfam" id="PF01593">
    <property type="entry name" value="Amino_oxidase"/>
    <property type="match status" value="1"/>
</dbReference>
<dbReference type="InterPro" id="IPR036188">
    <property type="entry name" value="FAD/NAD-bd_sf"/>
</dbReference>
<name>A0A2Z2NBQ5_9EURY</name>
<dbReference type="GO" id="GO:0005829">
    <property type="term" value="C:cytosol"/>
    <property type="evidence" value="ECO:0007669"/>
    <property type="project" value="TreeGrafter"/>
</dbReference>
<evidence type="ECO:0000313" key="3">
    <source>
        <dbReference type="Proteomes" id="UP000250085"/>
    </source>
</evidence>
<dbReference type="Proteomes" id="UP000250085">
    <property type="component" value="Chromosome"/>
</dbReference>
<dbReference type="KEGG" id="trl:A3L10_08845"/>
<dbReference type="RefSeq" id="WP_088867270.1">
    <property type="nucleotide sequence ID" value="NZ_CP015106.1"/>
</dbReference>